<keyword evidence="1" id="KW-0175">Coiled coil</keyword>
<gene>
    <name evidence="3" type="ORF">CHRIB12_LOCUS15632</name>
</gene>
<dbReference type="EMBL" id="CAGKOT010000037">
    <property type="protein sequence ID" value="CAB5377227.1"/>
    <property type="molecule type" value="Genomic_DNA"/>
</dbReference>
<feature type="compositionally biased region" description="Acidic residues" evidence="2">
    <location>
        <begin position="128"/>
        <end position="141"/>
    </location>
</feature>
<evidence type="ECO:0000313" key="3">
    <source>
        <dbReference type="EMBL" id="CAB5377227.1"/>
    </source>
</evidence>
<evidence type="ECO:0000256" key="1">
    <source>
        <dbReference type="SAM" id="Coils"/>
    </source>
</evidence>
<evidence type="ECO:0000256" key="2">
    <source>
        <dbReference type="SAM" id="MobiDB-lite"/>
    </source>
</evidence>
<dbReference type="Proteomes" id="UP000684084">
    <property type="component" value="Unassembled WGS sequence"/>
</dbReference>
<sequence length="141" mass="16544">MLQKKNQWKRDGKTTVALKTLNNSQNITLEFINQVMLHLKIQEYKLSDQIIKYVNPLDRPNANDLLNFFDKWLKELNRYIKGIENQAEATKTELIKQIEEIEKVKNINENPSPDNISDKDYSDNSSNDSEDNDFEECAIHD</sequence>
<organism evidence="3 4">
    <name type="scientific">Rhizophagus irregularis</name>
    <dbReference type="NCBI Taxonomy" id="588596"/>
    <lineage>
        <taxon>Eukaryota</taxon>
        <taxon>Fungi</taxon>
        <taxon>Fungi incertae sedis</taxon>
        <taxon>Mucoromycota</taxon>
        <taxon>Glomeromycotina</taxon>
        <taxon>Glomeromycetes</taxon>
        <taxon>Glomerales</taxon>
        <taxon>Glomeraceae</taxon>
        <taxon>Rhizophagus</taxon>
    </lineage>
</organism>
<proteinExistence type="predicted"/>
<reference evidence="3" key="1">
    <citation type="submission" date="2020-05" db="EMBL/GenBank/DDBJ databases">
        <authorList>
            <person name="Rincon C."/>
            <person name="Sanders R I."/>
            <person name="Robbins C."/>
            <person name="Chaturvedi A."/>
        </authorList>
    </citation>
    <scope>NUCLEOTIDE SEQUENCE</scope>
    <source>
        <strain evidence="3">CHB12</strain>
    </source>
</reference>
<dbReference type="AlphaFoldDB" id="A0A915ZHB1"/>
<feature type="region of interest" description="Disordered" evidence="2">
    <location>
        <begin position="105"/>
        <end position="141"/>
    </location>
</feature>
<comment type="caution">
    <text evidence="3">The sequence shown here is derived from an EMBL/GenBank/DDBJ whole genome shotgun (WGS) entry which is preliminary data.</text>
</comment>
<dbReference type="VEuPathDB" id="FungiDB:RhiirFUN_000157"/>
<protein>
    <submittedName>
        <fullName evidence="3">Uncharacterized protein</fullName>
    </submittedName>
</protein>
<accession>A0A915ZHB1</accession>
<feature type="coiled-coil region" evidence="1">
    <location>
        <begin position="73"/>
        <end position="104"/>
    </location>
</feature>
<evidence type="ECO:0000313" key="4">
    <source>
        <dbReference type="Proteomes" id="UP000684084"/>
    </source>
</evidence>
<name>A0A915ZHB1_9GLOM</name>